<dbReference type="EMBL" id="JACEIK010005114">
    <property type="protein sequence ID" value="MCE0480754.1"/>
    <property type="molecule type" value="Genomic_DNA"/>
</dbReference>
<feature type="compositionally biased region" description="Polar residues" evidence="1">
    <location>
        <begin position="14"/>
        <end position="27"/>
    </location>
</feature>
<feature type="region of interest" description="Disordered" evidence="1">
    <location>
        <begin position="63"/>
        <end position="92"/>
    </location>
</feature>
<evidence type="ECO:0000256" key="1">
    <source>
        <dbReference type="SAM" id="MobiDB-lite"/>
    </source>
</evidence>
<organism evidence="2 3">
    <name type="scientific">Datura stramonium</name>
    <name type="common">Jimsonweed</name>
    <name type="synonym">Common thornapple</name>
    <dbReference type="NCBI Taxonomy" id="4076"/>
    <lineage>
        <taxon>Eukaryota</taxon>
        <taxon>Viridiplantae</taxon>
        <taxon>Streptophyta</taxon>
        <taxon>Embryophyta</taxon>
        <taxon>Tracheophyta</taxon>
        <taxon>Spermatophyta</taxon>
        <taxon>Magnoliopsida</taxon>
        <taxon>eudicotyledons</taxon>
        <taxon>Gunneridae</taxon>
        <taxon>Pentapetalae</taxon>
        <taxon>asterids</taxon>
        <taxon>lamiids</taxon>
        <taxon>Solanales</taxon>
        <taxon>Solanaceae</taxon>
        <taxon>Solanoideae</taxon>
        <taxon>Datureae</taxon>
        <taxon>Datura</taxon>
    </lineage>
</organism>
<feature type="non-terminal residue" evidence="2">
    <location>
        <position position="92"/>
    </location>
</feature>
<protein>
    <submittedName>
        <fullName evidence="2">Uncharacterized protein</fullName>
    </submittedName>
</protein>
<feature type="compositionally biased region" description="Low complexity" evidence="1">
    <location>
        <begin position="63"/>
        <end position="78"/>
    </location>
</feature>
<proteinExistence type="predicted"/>
<sequence length="92" mass="10587">MIGRFNRPIKSHDITPTTINRGPQNSQNKERRKSRTKKQEGSSLDQRPLGLYKLANSLQATSSSYKLKQSSSNNQVQDQDQERRQISRRSIS</sequence>
<dbReference type="Proteomes" id="UP000823775">
    <property type="component" value="Unassembled WGS sequence"/>
</dbReference>
<accession>A0ABS8VKE3</accession>
<evidence type="ECO:0000313" key="3">
    <source>
        <dbReference type="Proteomes" id="UP000823775"/>
    </source>
</evidence>
<keyword evidence="3" id="KW-1185">Reference proteome</keyword>
<reference evidence="2 3" key="1">
    <citation type="journal article" date="2021" name="BMC Genomics">
        <title>Datura genome reveals duplications of psychoactive alkaloid biosynthetic genes and high mutation rate following tissue culture.</title>
        <authorList>
            <person name="Rajewski A."/>
            <person name="Carter-House D."/>
            <person name="Stajich J."/>
            <person name="Litt A."/>
        </authorList>
    </citation>
    <scope>NUCLEOTIDE SEQUENCE [LARGE SCALE GENOMIC DNA]</scope>
    <source>
        <strain evidence="2">AR-01</strain>
    </source>
</reference>
<feature type="region of interest" description="Disordered" evidence="1">
    <location>
        <begin position="1"/>
        <end position="50"/>
    </location>
</feature>
<evidence type="ECO:0000313" key="2">
    <source>
        <dbReference type="EMBL" id="MCE0480754.1"/>
    </source>
</evidence>
<name>A0ABS8VKE3_DATST</name>
<comment type="caution">
    <text evidence="2">The sequence shown here is derived from an EMBL/GenBank/DDBJ whole genome shotgun (WGS) entry which is preliminary data.</text>
</comment>
<gene>
    <name evidence="2" type="ORF">HAX54_037857</name>
</gene>